<dbReference type="Pfam" id="PF02583">
    <property type="entry name" value="Trns_repr_metal"/>
    <property type="match status" value="1"/>
</dbReference>
<dbReference type="Proteomes" id="UP000178515">
    <property type="component" value="Unassembled WGS sequence"/>
</dbReference>
<evidence type="ECO:0000313" key="1">
    <source>
        <dbReference type="EMBL" id="OGY58548.1"/>
    </source>
</evidence>
<dbReference type="Gene3D" id="1.20.58.1000">
    <property type="entry name" value="Metal-sensitive repressor, helix protomer"/>
    <property type="match status" value="1"/>
</dbReference>
<dbReference type="STRING" id="1797689.A3F24_02225"/>
<reference evidence="1 2" key="1">
    <citation type="journal article" date="2016" name="Nat. Commun.">
        <title>Thousands of microbial genomes shed light on interconnected biogeochemical processes in an aquifer system.</title>
        <authorList>
            <person name="Anantharaman K."/>
            <person name="Brown C.T."/>
            <person name="Hug L.A."/>
            <person name="Sharon I."/>
            <person name="Castelle C.J."/>
            <person name="Probst A.J."/>
            <person name="Thomas B.C."/>
            <person name="Singh A."/>
            <person name="Wilkins M.J."/>
            <person name="Karaoz U."/>
            <person name="Brodie E.L."/>
            <person name="Williams K.H."/>
            <person name="Hubbard S.S."/>
            <person name="Banfield J.F."/>
        </authorList>
    </citation>
    <scope>NUCLEOTIDE SEQUENCE [LARGE SCALE GENOMIC DNA]</scope>
</reference>
<comment type="caution">
    <text evidence="1">The sequence shown here is derived from an EMBL/GenBank/DDBJ whole genome shotgun (WGS) entry which is preliminary data.</text>
</comment>
<dbReference type="GO" id="GO:0046872">
    <property type="term" value="F:metal ion binding"/>
    <property type="evidence" value="ECO:0007669"/>
    <property type="project" value="InterPro"/>
</dbReference>
<dbReference type="PANTHER" id="PTHR33677">
    <property type="entry name" value="TRANSCRIPTIONAL REPRESSOR FRMR-RELATED"/>
    <property type="match status" value="1"/>
</dbReference>
<organism evidence="1 2">
    <name type="scientific">Candidatus Colwellbacteria bacterium RIFCSPHIGHO2_12_FULL_44_17</name>
    <dbReference type="NCBI Taxonomy" id="1797689"/>
    <lineage>
        <taxon>Bacteria</taxon>
        <taxon>Candidatus Colwelliibacteriota</taxon>
    </lineage>
</organism>
<evidence type="ECO:0008006" key="3">
    <source>
        <dbReference type="Google" id="ProtNLM"/>
    </source>
</evidence>
<dbReference type="InterPro" id="IPR003735">
    <property type="entry name" value="Metal_Tscrpt_repr"/>
</dbReference>
<proteinExistence type="predicted"/>
<dbReference type="InterPro" id="IPR038390">
    <property type="entry name" value="Metal_Tscrpt_repr_sf"/>
</dbReference>
<dbReference type="GO" id="GO:0045892">
    <property type="term" value="P:negative regulation of DNA-templated transcription"/>
    <property type="evidence" value="ECO:0007669"/>
    <property type="project" value="UniProtKB-ARBA"/>
</dbReference>
<gene>
    <name evidence="1" type="ORF">A3F24_02225</name>
</gene>
<name>A0A1G1Z1N9_9BACT</name>
<evidence type="ECO:0000313" key="2">
    <source>
        <dbReference type="Proteomes" id="UP000178515"/>
    </source>
</evidence>
<protein>
    <recommendedName>
        <fullName evidence="3">Transcriptional regulator</fullName>
    </recommendedName>
</protein>
<sequence length="90" mass="10391">MHKSIQQRTLRRLRIVEGQVRGLQKMVEDEKYCVDIINQSLAVKQALSGVEDLILENHLSTHVVHQMRNGEGAKATREVLALYKLSRKKR</sequence>
<accession>A0A1G1Z1N9</accession>
<dbReference type="AlphaFoldDB" id="A0A1G1Z1N9"/>
<dbReference type="EMBL" id="MHIX01000041">
    <property type="protein sequence ID" value="OGY58548.1"/>
    <property type="molecule type" value="Genomic_DNA"/>
</dbReference>
<dbReference type="GO" id="GO:0003677">
    <property type="term" value="F:DNA binding"/>
    <property type="evidence" value="ECO:0007669"/>
    <property type="project" value="InterPro"/>
</dbReference>